<evidence type="ECO:0000313" key="2">
    <source>
        <dbReference type="Proteomes" id="UP000297654"/>
    </source>
</evidence>
<accession>A0A1H8KF52</accession>
<keyword evidence="2" id="KW-1185">Reference proteome</keyword>
<protein>
    <submittedName>
        <fullName evidence="1">Uncharacterized protein</fullName>
    </submittedName>
</protein>
<name>A0A1H8KF52_9MICO</name>
<evidence type="ECO:0000313" key="1">
    <source>
        <dbReference type="EMBL" id="TFB89964.1"/>
    </source>
</evidence>
<comment type="caution">
    <text evidence="1">The sequence shown here is derived from an EMBL/GenBank/DDBJ whole genome shotgun (WGS) entry which is preliminary data.</text>
</comment>
<proteinExistence type="predicted"/>
<gene>
    <name evidence="1" type="ORF">E3O10_07540</name>
</gene>
<dbReference type="EMBL" id="SOFF01000028">
    <property type="protein sequence ID" value="TFB89964.1"/>
    <property type="molecule type" value="Genomic_DNA"/>
</dbReference>
<organism evidence="1 2">
    <name type="scientific">Cryobacterium luteum</name>
    <dbReference type="NCBI Taxonomy" id="1424661"/>
    <lineage>
        <taxon>Bacteria</taxon>
        <taxon>Bacillati</taxon>
        <taxon>Actinomycetota</taxon>
        <taxon>Actinomycetes</taxon>
        <taxon>Micrococcales</taxon>
        <taxon>Microbacteriaceae</taxon>
        <taxon>Cryobacterium</taxon>
    </lineage>
</organism>
<reference evidence="1 2" key="1">
    <citation type="submission" date="2019-03" db="EMBL/GenBank/DDBJ databases">
        <title>Genomics of glacier-inhabiting Cryobacterium strains.</title>
        <authorList>
            <person name="Liu Q."/>
            <person name="Xin Y.-H."/>
        </authorList>
    </citation>
    <scope>NUCLEOTIDE SEQUENCE [LARGE SCALE GENOMIC DNA]</scope>
    <source>
        <strain evidence="1 2">Hh15</strain>
    </source>
</reference>
<dbReference type="AlphaFoldDB" id="A0A1H8KF52"/>
<dbReference type="Proteomes" id="UP000297654">
    <property type="component" value="Unassembled WGS sequence"/>
</dbReference>
<dbReference type="RefSeq" id="WP_092111912.1">
    <property type="nucleotide sequence ID" value="NZ_FOCN01000019.1"/>
</dbReference>
<dbReference type="OrthoDB" id="4943146at2"/>
<sequence length="232" mass="25356">MGSVTKQPREPHAQRSVPAHSLAQVEPDHAGEFIPRPFSLTSAELGGLTATLANEPTHVRAWVRYPAIAEHVQALALAWTPRAVYVEWEDGGIHRAWIWAPAVERAAPSQSAATPTPPRQHEKVVTVRDTRPLVELVNAQLAQIGAEFVTAMAQPAGPFAAIVFGTIEDHGVRLEFFTAPLTSACAVHLFDMTAKKILTEWVTTPTFATAIETYPWDLAINTLFSREPNEDG</sequence>